<dbReference type="EMBL" id="ML143423">
    <property type="protein sequence ID" value="TBU28220.1"/>
    <property type="molecule type" value="Genomic_DNA"/>
</dbReference>
<gene>
    <name evidence="1" type="ORF">BD311DRAFT_611699</name>
</gene>
<organism evidence="1">
    <name type="scientific">Dichomitus squalens</name>
    <dbReference type="NCBI Taxonomy" id="114155"/>
    <lineage>
        <taxon>Eukaryota</taxon>
        <taxon>Fungi</taxon>
        <taxon>Dikarya</taxon>
        <taxon>Basidiomycota</taxon>
        <taxon>Agaricomycotina</taxon>
        <taxon>Agaricomycetes</taxon>
        <taxon>Polyporales</taxon>
        <taxon>Polyporaceae</taxon>
        <taxon>Dichomitus</taxon>
    </lineage>
</organism>
<proteinExistence type="predicted"/>
<dbReference type="Proteomes" id="UP000292957">
    <property type="component" value="Unassembled WGS sequence"/>
</dbReference>
<feature type="non-terminal residue" evidence="1">
    <location>
        <position position="114"/>
    </location>
</feature>
<reference evidence="1" key="1">
    <citation type="submission" date="2019-01" db="EMBL/GenBank/DDBJ databases">
        <title>Draft genome sequences of three monokaryotic isolates of the white-rot basidiomycete fungus Dichomitus squalens.</title>
        <authorList>
            <consortium name="DOE Joint Genome Institute"/>
            <person name="Lopez S.C."/>
            <person name="Andreopoulos B."/>
            <person name="Pangilinan J."/>
            <person name="Lipzen A."/>
            <person name="Riley R."/>
            <person name="Ahrendt S."/>
            <person name="Ng V."/>
            <person name="Barry K."/>
            <person name="Daum C."/>
            <person name="Grigoriev I.V."/>
            <person name="Hilden K.S."/>
            <person name="Makela M.R."/>
            <person name="de Vries R.P."/>
        </authorList>
    </citation>
    <scope>NUCLEOTIDE SEQUENCE [LARGE SCALE GENOMIC DNA]</scope>
    <source>
        <strain evidence="1">OM18370.1</strain>
    </source>
</reference>
<sequence>LFSWIANIFSRPEQEVVLENAWERSAPSPGSSWTDILQSPAFRQFCGPAGSLYSRQLNDDVHLVFGLFIDWFNPGGNKKAGKSRSLGAMYLVCYNFPPEVRFRPENLCLLGIIP</sequence>
<accession>A0A4Q9MKT5</accession>
<name>A0A4Q9MKT5_9APHY</name>
<dbReference type="OrthoDB" id="3253623at2759"/>
<dbReference type="AlphaFoldDB" id="A0A4Q9MKT5"/>
<feature type="non-terminal residue" evidence="1">
    <location>
        <position position="1"/>
    </location>
</feature>
<protein>
    <submittedName>
        <fullName evidence="1">Uncharacterized protein</fullName>
    </submittedName>
</protein>
<evidence type="ECO:0000313" key="1">
    <source>
        <dbReference type="EMBL" id="TBU28220.1"/>
    </source>
</evidence>